<name>A0A286TX14_9BACT</name>
<protein>
    <submittedName>
        <fullName evidence="7">UDP-galactopyranose mutase</fullName>
    </submittedName>
</protein>
<evidence type="ECO:0000256" key="2">
    <source>
        <dbReference type="ARBA" id="ARBA00009321"/>
    </source>
</evidence>
<evidence type="ECO:0000256" key="5">
    <source>
        <dbReference type="ARBA" id="ARBA00023235"/>
    </source>
</evidence>
<comment type="cofactor">
    <cofactor evidence="1">
        <name>FAD</name>
        <dbReference type="ChEBI" id="CHEBI:57692"/>
    </cofactor>
</comment>
<dbReference type="AlphaFoldDB" id="A0A286TX14"/>
<gene>
    <name evidence="7" type="ORF">SCALIN_C11_0040</name>
</gene>
<dbReference type="NCBIfam" id="TIGR00031">
    <property type="entry name" value="UDP-GALP_mutase"/>
    <property type="match status" value="1"/>
</dbReference>
<dbReference type="EMBL" id="BAOS01000011">
    <property type="protein sequence ID" value="GAX60429.1"/>
    <property type="molecule type" value="Genomic_DNA"/>
</dbReference>
<dbReference type="InterPro" id="IPR015899">
    <property type="entry name" value="UDP-GalPyranose_mutase_C"/>
</dbReference>
<organism evidence="7 8">
    <name type="scientific">Candidatus Scalindua japonica</name>
    <dbReference type="NCBI Taxonomy" id="1284222"/>
    <lineage>
        <taxon>Bacteria</taxon>
        <taxon>Pseudomonadati</taxon>
        <taxon>Planctomycetota</taxon>
        <taxon>Candidatus Brocadiia</taxon>
        <taxon>Candidatus Brocadiales</taxon>
        <taxon>Candidatus Scalinduaceae</taxon>
        <taxon>Candidatus Scalindua</taxon>
    </lineage>
</organism>
<keyword evidence="3" id="KW-0285">Flavoprotein</keyword>
<comment type="similarity">
    <text evidence="2">Belongs to the UDP-galactopyranose/dTDP-fucopyranose mutase family.</text>
</comment>
<evidence type="ECO:0000256" key="1">
    <source>
        <dbReference type="ARBA" id="ARBA00001974"/>
    </source>
</evidence>
<dbReference type="Gene3D" id="3.40.50.720">
    <property type="entry name" value="NAD(P)-binding Rossmann-like Domain"/>
    <property type="match status" value="3"/>
</dbReference>
<dbReference type="GO" id="GO:0005829">
    <property type="term" value="C:cytosol"/>
    <property type="evidence" value="ECO:0007669"/>
    <property type="project" value="TreeGrafter"/>
</dbReference>
<dbReference type="Proteomes" id="UP000218542">
    <property type="component" value="Unassembled WGS sequence"/>
</dbReference>
<keyword evidence="4" id="KW-0274">FAD</keyword>
<dbReference type="Pfam" id="PF13450">
    <property type="entry name" value="NAD_binding_8"/>
    <property type="match status" value="1"/>
</dbReference>
<feature type="domain" description="UDP-galactopyranose mutase C-terminal" evidence="6">
    <location>
        <begin position="148"/>
        <end position="342"/>
    </location>
</feature>
<keyword evidence="8" id="KW-1185">Reference proteome</keyword>
<dbReference type="OrthoDB" id="9769600at2"/>
<dbReference type="RefSeq" id="WP_096893801.1">
    <property type="nucleotide sequence ID" value="NZ_BAOS01000011.1"/>
</dbReference>
<dbReference type="PANTHER" id="PTHR21197:SF0">
    <property type="entry name" value="UDP-GALACTOPYRANOSE MUTASE"/>
    <property type="match status" value="1"/>
</dbReference>
<evidence type="ECO:0000256" key="3">
    <source>
        <dbReference type="ARBA" id="ARBA00022630"/>
    </source>
</evidence>
<evidence type="ECO:0000313" key="8">
    <source>
        <dbReference type="Proteomes" id="UP000218542"/>
    </source>
</evidence>
<evidence type="ECO:0000256" key="4">
    <source>
        <dbReference type="ARBA" id="ARBA00022827"/>
    </source>
</evidence>
<sequence length="365" mass="43228">MNCDFLIVGAGFAGSVLAERLNSIGKKVILIDKRDHTGGNCCDYYDSSGVLVHKYGPHYFRTNFQDVKEYLSKFTSWRKHEYRIRASINGLLYPLPINRDTLNNFFKINLRTEKEAKEFLNSKRSPIKNPKNAEEQVLAFAGREIYDAFFKNYTTKQWGIHPRELDASVTARIPIRTNTDDRYVNDLFQAMPEDGYSKVFENLLKNIEVILTADFKRVKHRIKFKTLLYTGPIDEFFDYKYGRLPYRSLRFRFETHNKEFYQDWSQINYPNDYKYTRIVEIKHATGQIIPNTTIVKEYPCEKGSPFYPIPNPDNQKIYLRYKRAAEKLNNVYFIGRLAQYRYLNMDQIVKEALDLFKTLKNKYQL</sequence>
<proteinExistence type="inferred from homology"/>
<dbReference type="SUPFAM" id="SSF51971">
    <property type="entry name" value="Nucleotide-binding domain"/>
    <property type="match status" value="1"/>
</dbReference>
<dbReference type="GO" id="GO:0008767">
    <property type="term" value="F:UDP-galactopyranose mutase activity"/>
    <property type="evidence" value="ECO:0007669"/>
    <property type="project" value="InterPro"/>
</dbReference>
<evidence type="ECO:0000313" key="7">
    <source>
        <dbReference type="EMBL" id="GAX60429.1"/>
    </source>
</evidence>
<dbReference type="InterPro" id="IPR004379">
    <property type="entry name" value="UDP-GALP_mutase"/>
</dbReference>
<dbReference type="GO" id="GO:0050660">
    <property type="term" value="F:flavin adenine dinucleotide binding"/>
    <property type="evidence" value="ECO:0007669"/>
    <property type="project" value="TreeGrafter"/>
</dbReference>
<dbReference type="PANTHER" id="PTHR21197">
    <property type="entry name" value="UDP-GALACTOPYRANOSE MUTASE"/>
    <property type="match status" value="1"/>
</dbReference>
<keyword evidence="5" id="KW-0413">Isomerase</keyword>
<dbReference type="Pfam" id="PF03275">
    <property type="entry name" value="GLF"/>
    <property type="match status" value="1"/>
</dbReference>
<comment type="caution">
    <text evidence="7">The sequence shown here is derived from an EMBL/GenBank/DDBJ whole genome shotgun (WGS) entry which is preliminary data.</text>
</comment>
<reference evidence="8" key="1">
    <citation type="journal article" date="2017" name="Environ. Microbiol. Rep.">
        <title>Genetic Diversity of Marine Anaerobic Ammonium-Oxidizing Bacteria as Revealed by Genomic and Proteomic Analyses of 'Candidatus Scalindua japonica'.</title>
        <authorList>
            <person name="Oshiki M."/>
            <person name="Mizuto K."/>
            <person name="Kimura Z."/>
            <person name="Kindaichi T."/>
            <person name="Satoh H."/>
            <person name="Okabe S."/>
        </authorList>
    </citation>
    <scope>NUCLEOTIDE SEQUENCE [LARGE SCALE GENOMIC DNA]</scope>
    <source>
        <strain evidence="8">husup-a2</strain>
    </source>
</reference>
<accession>A0A286TX14</accession>
<dbReference type="SUPFAM" id="SSF54373">
    <property type="entry name" value="FAD-linked reductases, C-terminal domain"/>
    <property type="match status" value="1"/>
</dbReference>
<evidence type="ECO:0000259" key="6">
    <source>
        <dbReference type="Pfam" id="PF03275"/>
    </source>
</evidence>